<evidence type="ECO:0000259" key="1">
    <source>
        <dbReference type="Pfam" id="PF20236"/>
    </source>
</evidence>
<proteinExistence type="predicted"/>
<dbReference type="InterPro" id="IPR046528">
    <property type="entry name" value="DUF6593"/>
</dbReference>
<accession>A0AAD4LNL6</accession>
<dbReference type="Pfam" id="PF20236">
    <property type="entry name" value="DUF6593"/>
    <property type="match status" value="1"/>
</dbReference>
<dbReference type="Proteomes" id="UP001201163">
    <property type="component" value="Unassembled WGS sequence"/>
</dbReference>
<sequence>MCPPWAHIKCLAGGPKSVSSPDRLEFNSTLPHLHSHSIYMANTQNDVLSWTSQDPRQSQLFSPWGVVYRFQTDTNAQGQSTTTVWRAIRANKEDRVAKLEWAPGGGLGRAVIGKNIFPMADLVRRDPRMPNSRVFNGPDGFQYRWRPSTNSQDIVLQDPNNNVIAFVRPTRPTRYQGLGDVYAELHFVRSAGAGVVMHPPLMDTVTVTAMLYRFASAFNL</sequence>
<keyword evidence="3" id="KW-1185">Reference proteome</keyword>
<organism evidence="2 3">
    <name type="scientific">Lactarius akahatsu</name>
    <dbReference type="NCBI Taxonomy" id="416441"/>
    <lineage>
        <taxon>Eukaryota</taxon>
        <taxon>Fungi</taxon>
        <taxon>Dikarya</taxon>
        <taxon>Basidiomycota</taxon>
        <taxon>Agaricomycotina</taxon>
        <taxon>Agaricomycetes</taxon>
        <taxon>Russulales</taxon>
        <taxon>Russulaceae</taxon>
        <taxon>Lactarius</taxon>
    </lineage>
</organism>
<dbReference type="EMBL" id="JAKELL010000004">
    <property type="protein sequence ID" value="KAH8999350.1"/>
    <property type="molecule type" value="Genomic_DNA"/>
</dbReference>
<evidence type="ECO:0000313" key="3">
    <source>
        <dbReference type="Proteomes" id="UP001201163"/>
    </source>
</evidence>
<evidence type="ECO:0000313" key="2">
    <source>
        <dbReference type="EMBL" id="KAH8999350.1"/>
    </source>
</evidence>
<comment type="caution">
    <text evidence="2">The sequence shown here is derived from an EMBL/GenBank/DDBJ whole genome shotgun (WGS) entry which is preliminary data.</text>
</comment>
<feature type="domain" description="DUF6593" evidence="1">
    <location>
        <begin position="54"/>
        <end position="175"/>
    </location>
</feature>
<dbReference type="AlphaFoldDB" id="A0AAD4LNL6"/>
<reference evidence="2" key="1">
    <citation type="submission" date="2022-01" db="EMBL/GenBank/DDBJ databases">
        <title>Comparative genomics reveals a dynamic genome evolution in the ectomycorrhizal milk-cap (Lactarius) mushrooms.</title>
        <authorList>
            <consortium name="DOE Joint Genome Institute"/>
            <person name="Lebreton A."/>
            <person name="Tang N."/>
            <person name="Kuo A."/>
            <person name="LaButti K."/>
            <person name="Drula E."/>
            <person name="Barry K."/>
            <person name="Clum A."/>
            <person name="Lipzen A."/>
            <person name="Mousain D."/>
            <person name="Ng V."/>
            <person name="Wang R."/>
            <person name="Wang X."/>
            <person name="Dai Y."/>
            <person name="Henrissat B."/>
            <person name="Grigoriev I.V."/>
            <person name="Guerin-Laguette A."/>
            <person name="Yu F."/>
            <person name="Martin F.M."/>
        </authorList>
    </citation>
    <scope>NUCLEOTIDE SEQUENCE</scope>
    <source>
        <strain evidence="2">QP</strain>
    </source>
</reference>
<name>A0AAD4LNL6_9AGAM</name>
<gene>
    <name evidence="2" type="ORF">EDB92DRAFT_1833676</name>
</gene>
<protein>
    <recommendedName>
        <fullName evidence="1">DUF6593 domain-containing protein</fullName>
    </recommendedName>
</protein>